<keyword evidence="1" id="KW-0560">Oxidoreductase</keyword>
<dbReference type="KEGG" id="kbs:EPA93_36135"/>
<dbReference type="Proteomes" id="UP000290365">
    <property type="component" value="Chromosome"/>
</dbReference>
<reference evidence="3 4" key="1">
    <citation type="submission" date="2019-01" db="EMBL/GenBank/DDBJ databases">
        <title>Ktedonosporobacter rubrisoli SCAWS-G2.</title>
        <authorList>
            <person name="Huang Y."/>
            <person name="Yan B."/>
        </authorList>
    </citation>
    <scope>NUCLEOTIDE SEQUENCE [LARGE SCALE GENOMIC DNA]</scope>
    <source>
        <strain evidence="3 4">SCAWS-G2</strain>
    </source>
</reference>
<dbReference type="Pfam" id="PF00296">
    <property type="entry name" value="Bac_luciferase"/>
    <property type="match status" value="1"/>
</dbReference>
<dbReference type="EMBL" id="CP035758">
    <property type="protein sequence ID" value="QBD81113.1"/>
    <property type="molecule type" value="Genomic_DNA"/>
</dbReference>
<evidence type="ECO:0000313" key="4">
    <source>
        <dbReference type="Proteomes" id="UP000290365"/>
    </source>
</evidence>
<feature type="domain" description="Luciferase-like" evidence="2">
    <location>
        <begin position="18"/>
        <end position="289"/>
    </location>
</feature>
<dbReference type="Gene3D" id="3.20.20.30">
    <property type="entry name" value="Luciferase-like domain"/>
    <property type="match status" value="1"/>
</dbReference>
<dbReference type="InterPro" id="IPR036661">
    <property type="entry name" value="Luciferase-like_sf"/>
</dbReference>
<sequence>MEKQAEVRSLRTRVGISVQPADPATLVANLVEIEEAGVDHAWVAFGPLGYPDVLTTLAAAAARTSRLKLGTSIIQITSRHPVLMAQQVMSLTRLAPGRLKLGIGGTGLAQMAKSFYGVDMDAPLAYLREYIQVLRPLLAQGEVHHRGHYFTVDASISGTAQVPLFVSALGAGAFRFAGEVADGALPFIAPIPYLLNTALPALSAGAAAAGRPRPPVVAHVSVALTEDRASALQAGRQALSIYPTLPAYRNMLISAGFTEQDTNQVSDRLIEGLLVFGDEDRIRERVLEMLATEIDALALSLVPVSGAAQEHIRLARLVGRL</sequence>
<keyword evidence="4" id="KW-1185">Reference proteome</keyword>
<dbReference type="OrthoDB" id="155463at2"/>
<evidence type="ECO:0000259" key="2">
    <source>
        <dbReference type="Pfam" id="PF00296"/>
    </source>
</evidence>
<organism evidence="3 4">
    <name type="scientific">Ktedonosporobacter rubrisoli</name>
    <dbReference type="NCBI Taxonomy" id="2509675"/>
    <lineage>
        <taxon>Bacteria</taxon>
        <taxon>Bacillati</taxon>
        <taxon>Chloroflexota</taxon>
        <taxon>Ktedonobacteria</taxon>
        <taxon>Ktedonobacterales</taxon>
        <taxon>Ktedonosporobacteraceae</taxon>
        <taxon>Ktedonosporobacter</taxon>
    </lineage>
</organism>
<dbReference type="InterPro" id="IPR011251">
    <property type="entry name" value="Luciferase-like_dom"/>
</dbReference>
<accession>A0A4P6K007</accession>
<proteinExistence type="predicted"/>
<dbReference type="RefSeq" id="WP_129892175.1">
    <property type="nucleotide sequence ID" value="NZ_CP035758.1"/>
</dbReference>
<evidence type="ECO:0000313" key="3">
    <source>
        <dbReference type="EMBL" id="QBD81113.1"/>
    </source>
</evidence>
<gene>
    <name evidence="3" type="ORF">EPA93_36135</name>
</gene>
<dbReference type="PANTHER" id="PTHR43244:SF1">
    <property type="entry name" value="5,10-METHYLENETETRAHYDROMETHANOPTERIN REDUCTASE"/>
    <property type="match status" value="1"/>
</dbReference>
<evidence type="ECO:0000256" key="1">
    <source>
        <dbReference type="ARBA" id="ARBA00023002"/>
    </source>
</evidence>
<dbReference type="GO" id="GO:0016705">
    <property type="term" value="F:oxidoreductase activity, acting on paired donors, with incorporation or reduction of molecular oxygen"/>
    <property type="evidence" value="ECO:0007669"/>
    <property type="project" value="InterPro"/>
</dbReference>
<name>A0A4P6K007_KTERU</name>
<dbReference type="AlphaFoldDB" id="A0A4P6K007"/>
<dbReference type="SUPFAM" id="SSF51679">
    <property type="entry name" value="Bacterial luciferase-like"/>
    <property type="match status" value="1"/>
</dbReference>
<protein>
    <submittedName>
        <fullName evidence="3">LLM class flavin-dependent oxidoreductase</fullName>
    </submittedName>
</protein>
<dbReference type="PANTHER" id="PTHR43244">
    <property type="match status" value="1"/>
</dbReference>
<dbReference type="InterPro" id="IPR050564">
    <property type="entry name" value="F420-G6PD/mer"/>
</dbReference>